<dbReference type="Gene3D" id="2.60.40.10">
    <property type="entry name" value="Immunoglobulins"/>
    <property type="match status" value="1"/>
</dbReference>
<dbReference type="PROSITE" id="PS51257">
    <property type="entry name" value="PROKAR_LIPOPROTEIN"/>
    <property type="match status" value="1"/>
</dbReference>
<comment type="caution">
    <text evidence="2">The sequence shown here is derived from an EMBL/GenBank/DDBJ whole genome shotgun (WGS) entry which is preliminary data.</text>
</comment>
<organism evidence="2 3">
    <name type="scientific">Sorangium cellulosum</name>
    <name type="common">Polyangium cellulosum</name>
    <dbReference type="NCBI Taxonomy" id="56"/>
    <lineage>
        <taxon>Bacteria</taxon>
        <taxon>Pseudomonadati</taxon>
        <taxon>Myxococcota</taxon>
        <taxon>Polyangia</taxon>
        <taxon>Polyangiales</taxon>
        <taxon>Polyangiaceae</taxon>
        <taxon>Sorangium</taxon>
    </lineage>
</organism>
<evidence type="ECO:0000313" key="3">
    <source>
        <dbReference type="Proteomes" id="UP000075515"/>
    </source>
</evidence>
<keyword evidence="1" id="KW-1133">Transmembrane helix</keyword>
<evidence type="ECO:0000256" key="1">
    <source>
        <dbReference type="SAM" id="Phobius"/>
    </source>
</evidence>
<keyword evidence="1" id="KW-0812">Transmembrane</keyword>
<feature type="transmembrane region" description="Helical" evidence="1">
    <location>
        <begin position="12"/>
        <end position="29"/>
    </location>
</feature>
<name>A0A150RKW6_SORCE</name>
<dbReference type="InterPro" id="IPR013783">
    <property type="entry name" value="Ig-like_fold"/>
</dbReference>
<dbReference type="AlphaFoldDB" id="A0A150RKW6"/>
<keyword evidence="1" id="KW-0472">Membrane</keyword>
<gene>
    <name evidence="2" type="ORF">BE18_18615</name>
</gene>
<sequence>MTRDPVASTDIVVVRIMGFACVVTLAFLVSGCDRGSNTQVDSKIKQFPQTPVGNIAQPCPDTETVQVEVLDEEIQVPVKNRTVRIKFSDGRIQHVVTDSNGIASVCVRPGQTFELEIEDVHSLQDEHIPR</sequence>
<accession>A0A150RKW6</accession>
<dbReference type="Proteomes" id="UP000075515">
    <property type="component" value="Unassembled WGS sequence"/>
</dbReference>
<protein>
    <submittedName>
        <fullName evidence="2">Uncharacterized protein</fullName>
    </submittedName>
</protein>
<dbReference type="EMBL" id="JEMC01003501">
    <property type="protein sequence ID" value="KYF80872.1"/>
    <property type="molecule type" value="Genomic_DNA"/>
</dbReference>
<reference evidence="2 3" key="1">
    <citation type="submission" date="2014-02" db="EMBL/GenBank/DDBJ databases">
        <title>The small core and large imbalanced accessory genome model reveals a collaborative survival strategy of Sorangium cellulosum strains in nature.</title>
        <authorList>
            <person name="Han K."/>
            <person name="Peng R."/>
            <person name="Blom J."/>
            <person name="Li Y.-Z."/>
        </authorList>
    </citation>
    <scope>NUCLEOTIDE SEQUENCE [LARGE SCALE GENOMIC DNA]</scope>
    <source>
        <strain evidence="2 3">So0149</strain>
    </source>
</reference>
<evidence type="ECO:0000313" key="2">
    <source>
        <dbReference type="EMBL" id="KYF80872.1"/>
    </source>
</evidence>
<proteinExistence type="predicted"/>